<dbReference type="EMBL" id="FPIZ01000011">
    <property type="protein sequence ID" value="SFW69689.1"/>
    <property type="molecule type" value="Genomic_DNA"/>
</dbReference>
<sequence length="154" mass="17207">MSAATIMKAGQFVNDKHVTMLKNNYRENRWKANSERLGKMDSLSVWYSLDELKHYIETAEAAGADGIRVYWGVYPSSFPENILLEDRQTIVFVATQQKVSETGKTENKDLYVSTPNGAEIVAFNFGYICPPACVGQAGNEFEGVKIEAKQTSKI</sequence>
<dbReference type="Proteomes" id="UP000183788">
    <property type="component" value="Unassembled WGS sequence"/>
</dbReference>
<evidence type="ECO:0000313" key="2">
    <source>
        <dbReference type="EMBL" id="WQG88769.1"/>
    </source>
</evidence>
<dbReference type="AlphaFoldDB" id="A0A1K1RCL3"/>
<dbReference type="Proteomes" id="UP001326715">
    <property type="component" value="Chromosome"/>
</dbReference>
<evidence type="ECO:0000313" key="1">
    <source>
        <dbReference type="EMBL" id="SFW69689.1"/>
    </source>
</evidence>
<gene>
    <name evidence="1" type="ORF">SAMN05661012_03614</name>
    <name evidence="2" type="ORF">SR876_27970</name>
</gene>
<dbReference type="STRING" id="1004.SAMN05661012_03614"/>
<accession>A0A1K1RCL3</accession>
<keyword evidence="4" id="KW-1185">Reference proteome</keyword>
<organism evidence="1 3">
    <name type="scientific">Chitinophaga sancti</name>
    <dbReference type="NCBI Taxonomy" id="1004"/>
    <lineage>
        <taxon>Bacteria</taxon>
        <taxon>Pseudomonadati</taxon>
        <taxon>Bacteroidota</taxon>
        <taxon>Chitinophagia</taxon>
        <taxon>Chitinophagales</taxon>
        <taxon>Chitinophagaceae</taxon>
        <taxon>Chitinophaga</taxon>
    </lineage>
</organism>
<protein>
    <submittedName>
        <fullName evidence="1">Uncharacterized protein</fullName>
    </submittedName>
</protein>
<reference evidence="1 3" key="1">
    <citation type="submission" date="2016-11" db="EMBL/GenBank/DDBJ databases">
        <authorList>
            <person name="Jaros S."/>
            <person name="Januszkiewicz K."/>
            <person name="Wedrychowicz H."/>
        </authorList>
    </citation>
    <scope>NUCLEOTIDE SEQUENCE [LARGE SCALE GENOMIC DNA]</scope>
    <source>
        <strain evidence="1 3">DSM 784</strain>
    </source>
</reference>
<proteinExistence type="predicted"/>
<evidence type="ECO:0000313" key="3">
    <source>
        <dbReference type="Proteomes" id="UP000183788"/>
    </source>
</evidence>
<name>A0A1K1RCL3_9BACT</name>
<dbReference type="RefSeq" id="WP_072362623.1">
    <property type="nucleotide sequence ID" value="NZ_CBHWAX010000011.1"/>
</dbReference>
<dbReference type="EMBL" id="CP140154">
    <property type="protein sequence ID" value="WQG88769.1"/>
    <property type="molecule type" value="Genomic_DNA"/>
</dbReference>
<evidence type="ECO:0000313" key="4">
    <source>
        <dbReference type="Proteomes" id="UP001326715"/>
    </source>
</evidence>
<dbReference type="OrthoDB" id="662966at2"/>
<reference evidence="2 4" key="2">
    <citation type="submission" date="2023-11" db="EMBL/GenBank/DDBJ databases">
        <title>MicrobeMod: A computational toolkit for identifying prokaryotic methylation and restriction-modification with nanopore sequencing.</title>
        <authorList>
            <person name="Crits-Christoph A."/>
            <person name="Kang S.C."/>
            <person name="Lee H."/>
            <person name="Ostrov N."/>
        </authorList>
    </citation>
    <scope>NUCLEOTIDE SEQUENCE [LARGE SCALE GENOMIC DNA]</scope>
    <source>
        <strain evidence="2 4">ATCC 23090</strain>
    </source>
</reference>